<dbReference type="GO" id="GO:0005524">
    <property type="term" value="F:ATP binding"/>
    <property type="evidence" value="ECO:0007669"/>
    <property type="project" value="UniProtKB-KW"/>
</dbReference>
<dbReference type="PANTHER" id="PTHR43790:SF9">
    <property type="entry name" value="GALACTOFURANOSE TRANSPORTER ATP-BINDING PROTEIN YTFR"/>
    <property type="match status" value="1"/>
</dbReference>
<name>A0A9D1NZ77_9FIRM</name>
<evidence type="ECO:0000256" key="5">
    <source>
        <dbReference type="ARBA" id="ARBA00022741"/>
    </source>
</evidence>
<evidence type="ECO:0000256" key="3">
    <source>
        <dbReference type="ARBA" id="ARBA00022475"/>
    </source>
</evidence>
<keyword evidence="8" id="KW-0472">Membrane</keyword>
<dbReference type="FunFam" id="3.40.50.300:FF:000127">
    <property type="entry name" value="Ribose import ATP-binding protein RbsA"/>
    <property type="match status" value="1"/>
</dbReference>
<sequence length="494" mass="54817">MKLEMKGITKSFGANDVLHGIDFSLSGGEICALLGENGAGKSTLMNILGGVLQADQGTISIDGQKVEFATPLDSLNAGIGFIHQELNLINDLAVYENMFISREIKKKNGLLDIGAMCEQTRRVFERIEVDIDPKTMVRDLDASYKQIVEIARALMMNAKLIIMDEPTTSLTEPEIQHVFSMMRTLKKHGVGIVFISHKLREVMEFCDRYTVLRDGLLVAQGDVCDTNINELAKFMVGHEVRTESLRQENQAGEEVLRLEDLSLEKKFEHISLSVHSGEILGITGLLGDGRTEVFQTVFGCSRGYEGTIYVEGKAHKINSVQQAMELGIGYVPRNRKENGIVKDLDIMENASLAVLPKMTRRGLIDRDRQKKTFEKFVGDLKIKLGKGTDLIGSLSGGNQQKVVLAKWLMANPKVLILDNPTQGVDVGAKEDIYNIILDLAKQNIAVVILSSEAQEIIRICNRAVVMYHGKIQDELMPEEMTEETIMRLATGGHK</sequence>
<dbReference type="Proteomes" id="UP000886889">
    <property type="component" value="Unassembled WGS sequence"/>
</dbReference>
<evidence type="ECO:0000313" key="10">
    <source>
        <dbReference type="EMBL" id="HIV23748.1"/>
    </source>
</evidence>
<evidence type="ECO:0000256" key="2">
    <source>
        <dbReference type="ARBA" id="ARBA00022448"/>
    </source>
</evidence>
<organism evidence="10 11">
    <name type="scientific">Candidatus Merdiplasma excrementigallinarum</name>
    <dbReference type="NCBI Taxonomy" id="2840864"/>
    <lineage>
        <taxon>Bacteria</taxon>
        <taxon>Bacillati</taxon>
        <taxon>Bacillota</taxon>
        <taxon>Clostridia</taxon>
        <taxon>Lachnospirales</taxon>
        <taxon>Lachnospiraceae</taxon>
        <taxon>Lachnospiraceae incertae sedis</taxon>
        <taxon>Candidatus Merdiplasma</taxon>
    </lineage>
</organism>
<dbReference type="Pfam" id="PF00005">
    <property type="entry name" value="ABC_tran"/>
    <property type="match status" value="2"/>
</dbReference>
<keyword evidence="2" id="KW-0813">Transport</keyword>
<dbReference type="CDD" id="cd03215">
    <property type="entry name" value="ABC_Carb_Monos_II"/>
    <property type="match status" value="1"/>
</dbReference>
<keyword evidence="3" id="KW-1003">Cell membrane</keyword>
<evidence type="ECO:0000256" key="4">
    <source>
        <dbReference type="ARBA" id="ARBA00022737"/>
    </source>
</evidence>
<evidence type="ECO:0000256" key="7">
    <source>
        <dbReference type="ARBA" id="ARBA00022967"/>
    </source>
</evidence>
<evidence type="ECO:0000313" key="11">
    <source>
        <dbReference type="Proteomes" id="UP000886889"/>
    </source>
</evidence>
<accession>A0A9D1NZ77</accession>
<dbReference type="AlphaFoldDB" id="A0A9D1NZ77"/>
<comment type="caution">
    <text evidence="10">The sequence shown here is derived from an EMBL/GenBank/DDBJ whole genome shotgun (WGS) entry which is preliminary data.</text>
</comment>
<dbReference type="CDD" id="cd03216">
    <property type="entry name" value="ABC_Carb_Monos_I"/>
    <property type="match status" value="1"/>
</dbReference>
<keyword evidence="4" id="KW-0677">Repeat</keyword>
<dbReference type="GO" id="GO:0005886">
    <property type="term" value="C:plasma membrane"/>
    <property type="evidence" value="ECO:0007669"/>
    <property type="project" value="UniProtKB-SubCell"/>
</dbReference>
<dbReference type="GO" id="GO:0016887">
    <property type="term" value="F:ATP hydrolysis activity"/>
    <property type="evidence" value="ECO:0007669"/>
    <property type="project" value="InterPro"/>
</dbReference>
<feature type="domain" description="ABC transporter" evidence="9">
    <location>
        <begin position="240"/>
        <end position="493"/>
    </location>
</feature>
<dbReference type="SUPFAM" id="SSF52540">
    <property type="entry name" value="P-loop containing nucleoside triphosphate hydrolases"/>
    <property type="match status" value="2"/>
</dbReference>
<feature type="domain" description="ABC transporter" evidence="9">
    <location>
        <begin position="3"/>
        <end position="239"/>
    </location>
</feature>
<reference evidence="10" key="2">
    <citation type="journal article" date="2021" name="PeerJ">
        <title>Extensive microbial diversity within the chicken gut microbiome revealed by metagenomics and culture.</title>
        <authorList>
            <person name="Gilroy R."/>
            <person name="Ravi A."/>
            <person name="Getino M."/>
            <person name="Pursley I."/>
            <person name="Horton D.L."/>
            <person name="Alikhan N.F."/>
            <person name="Baker D."/>
            <person name="Gharbi K."/>
            <person name="Hall N."/>
            <person name="Watson M."/>
            <person name="Adriaenssens E.M."/>
            <person name="Foster-Nyarko E."/>
            <person name="Jarju S."/>
            <person name="Secka A."/>
            <person name="Antonio M."/>
            <person name="Oren A."/>
            <person name="Chaudhuri R.R."/>
            <person name="La Ragione R."/>
            <person name="Hildebrand F."/>
            <person name="Pallen M.J."/>
        </authorList>
    </citation>
    <scope>NUCLEOTIDE SEQUENCE</scope>
    <source>
        <strain evidence="10">ChiBcec6-7307</strain>
    </source>
</reference>
<dbReference type="EMBL" id="DVOS01000060">
    <property type="protein sequence ID" value="HIV23748.1"/>
    <property type="molecule type" value="Genomic_DNA"/>
</dbReference>
<dbReference type="PROSITE" id="PS50893">
    <property type="entry name" value="ABC_TRANSPORTER_2"/>
    <property type="match status" value="2"/>
</dbReference>
<protein>
    <submittedName>
        <fullName evidence="10">Sugar ABC transporter ATP-binding protein</fullName>
    </submittedName>
</protein>
<reference evidence="10" key="1">
    <citation type="submission" date="2020-10" db="EMBL/GenBank/DDBJ databases">
        <authorList>
            <person name="Gilroy R."/>
        </authorList>
    </citation>
    <scope>NUCLEOTIDE SEQUENCE</scope>
    <source>
        <strain evidence="10">ChiBcec6-7307</strain>
    </source>
</reference>
<dbReference type="InterPro" id="IPR003593">
    <property type="entry name" value="AAA+_ATPase"/>
</dbReference>
<dbReference type="InterPro" id="IPR003439">
    <property type="entry name" value="ABC_transporter-like_ATP-bd"/>
</dbReference>
<evidence type="ECO:0000259" key="9">
    <source>
        <dbReference type="PROSITE" id="PS50893"/>
    </source>
</evidence>
<keyword evidence="6 10" id="KW-0067">ATP-binding</keyword>
<dbReference type="SMART" id="SM00382">
    <property type="entry name" value="AAA"/>
    <property type="match status" value="2"/>
</dbReference>
<keyword evidence="5" id="KW-0547">Nucleotide-binding</keyword>
<evidence type="ECO:0000256" key="1">
    <source>
        <dbReference type="ARBA" id="ARBA00004202"/>
    </source>
</evidence>
<evidence type="ECO:0000256" key="6">
    <source>
        <dbReference type="ARBA" id="ARBA00022840"/>
    </source>
</evidence>
<proteinExistence type="predicted"/>
<dbReference type="InterPro" id="IPR017871">
    <property type="entry name" value="ABC_transporter-like_CS"/>
</dbReference>
<dbReference type="InterPro" id="IPR050107">
    <property type="entry name" value="ABC_carbohydrate_import_ATPase"/>
</dbReference>
<dbReference type="PANTHER" id="PTHR43790">
    <property type="entry name" value="CARBOHYDRATE TRANSPORT ATP-BINDING PROTEIN MG119-RELATED"/>
    <property type="match status" value="1"/>
</dbReference>
<dbReference type="PROSITE" id="PS00211">
    <property type="entry name" value="ABC_TRANSPORTER_1"/>
    <property type="match status" value="1"/>
</dbReference>
<keyword evidence="7" id="KW-1278">Translocase</keyword>
<dbReference type="Gene3D" id="3.40.50.300">
    <property type="entry name" value="P-loop containing nucleotide triphosphate hydrolases"/>
    <property type="match status" value="2"/>
</dbReference>
<gene>
    <name evidence="10" type="ORF">IAC80_07380</name>
</gene>
<comment type="subcellular location">
    <subcellularLocation>
        <location evidence="1">Cell membrane</location>
        <topology evidence="1">Peripheral membrane protein</topology>
    </subcellularLocation>
</comment>
<dbReference type="InterPro" id="IPR027417">
    <property type="entry name" value="P-loop_NTPase"/>
</dbReference>
<evidence type="ECO:0000256" key="8">
    <source>
        <dbReference type="ARBA" id="ARBA00023136"/>
    </source>
</evidence>